<dbReference type="SUPFAM" id="SSF55073">
    <property type="entry name" value="Nucleotide cyclase"/>
    <property type="match status" value="1"/>
</dbReference>
<dbReference type="SMART" id="SM00267">
    <property type="entry name" value="GGDEF"/>
    <property type="match status" value="1"/>
</dbReference>
<dbReference type="InterPro" id="IPR003018">
    <property type="entry name" value="GAF"/>
</dbReference>
<dbReference type="PROSITE" id="PS50887">
    <property type="entry name" value="GGDEF"/>
    <property type="match status" value="1"/>
</dbReference>
<dbReference type="InterPro" id="IPR000014">
    <property type="entry name" value="PAS"/>
</dbReference>
<dbReference type="SMART" id="SM00065">
    <property type="entry name" value="GAF"/>
    <property type="match status" value="1"/>
</dbReference>
<dbReference type="AlphaFoldDB" id="A0A363D375"/>
<evidence type="ECO:0000259" key="4">
    <source>
        <dbReference type="PROSITE" id="PS50887"/>
    </source>
</evidence>
<dbReference type="RefSeq" id="WP_108558146.1">
    <property type="nucleotide sequence ID" value="NZ_MUXE01000003.1"/>
</dbReference>
<dbReference type="Gene3D" id="3.30.450.20">
    <property type="entry name" value="PAS domain"/>
    <property type="match status" value="1"/>
</dbReference>
<dbReference type="CDD" id="cd01949">
    <property type="entry name" value="GGDEF"/>
    <property type="match status" value="1"/>
</dbReference>
<dbReference type="OrthoDB" id="5333838at2"/>
<dbReference type="SUPFAM" id="SSF55785">
    <property type="entry name" value="PYP-like sensor domain (PAS domain)"/>
    <property type="match status" value="1"/>
</dbReference>
<dbReference type="CDD" id="cd00130">
    <property type="entry name" value="PAS"/>
    <property type="match status" value="1"/>
</dbReference>
<keyword evidence="6" id="KW-1185">Reference proteome</keyword>
<dbReference type="InterPro" id="IPR029787">
    <property type="entry name" value="Nucleotide_cyclase"/>
</dbReference>
<comment type="caution">
    <text evidence="5">The sequence shown here is derived from an EMBL/GenBank/DDBJ whole genome shotgun (WGS) entry which is preliminary data.</text>
</comment>
<evidence type="ECO:0000313" key="5">
    <source>
        <dbReference type="EMBL" id="PUE65785.1"/>
    </source>
</evidence>
<dbReference type="FunFam" id="3.30.70.270:FF:000001">
    <property type="entry name" value="Diguanylate cyclase domain protein"/>
    <property type="match status" value="1"/>
</dbReference>
<dbReference type="NCBIfam" id="TIGR00229">
    <property type="entry name" value="sensory_box"/>
    <property type="match status" value="1"/>
</dbReference>
<evidence type="ECO:0000256" key="2">
    <source>
        <dbReference type="ARBA" id="ARBA00034247"/>
    </source>
</evidence>
<dbReference type="Pfam" id="PF13185">
    <property type="entry name" value="GAF_2"/>
    <property type="match status" value="1"/>
</dbReference>
<dbReference type="NCBIfam" id="TIGR00254">
    <property type="entry name" value="GGDEF"/>
    <property type="match status" value="1"/>
</dbReference>
<dbReference type="PROSITE" id="PS50112">
    <property type="entry name" value="PAS"/>
    <property type="match status" value="1"/>
</dbReference>
<evidence type="ECO:0000256" key="1">
    <source>
        <dbReference type="ARBA" id="ARBA00012528"/>
    </source>
</evidence>
<evidence type="ECO:0000313" key="6">
    <source>
        <dbReference type="Proteomes" id="UP000251135"/>
    </source>
</evidence>
<dbReference type="Pfam" id="PF13426">
    <property type="entry name" value="PAS_9"/>
    <property type="match status" value="1"/>
</dbReference>
<proteinExistence type="predicted"/>
<sequence>MLLNDLTITNYKFCDLVDVVAFSKVLDSFYSATGIPNGLLAIDGEVISQSGWINVCENFHRVNPLSKQYCLKSNFELIKNIKENEIATSLCKNGLIDYATPIIIKGHRLATLFLGQVLIKSPNLVSFGKQSEKFNFDKKSYIEAIKEVPIVSKEKIESLMKCIVSMAQMLAQNGLSKLEHNELEKNLLNSNKKVIHLSDILDFSPNGIGWSNEKGEIEYLNHQFTRLFGYEKEDIPTLDIWLKKAFPNTKYRQEKVNPWYKNLENSYENAISSSELEVNIKCKDGTYRHVLIRVSSIADKKLFNFSDITIHWKSEQRNRAHDRILGLVAKGIELNDVLEEILRTIEFEDSESLCSILLLDKEGNHLINSIRNRLPKFYNHAIDGLKIGVGIGSCGTAAMIKERVIVDDIMTHKFWQPYKEIAKQANLGSCWSEPIIASNGKVLGTFAIYHKNPSKPNEADIERINFAANIAAIAIENKENRVDLEKQAYTDYLTGLNNRRSFIEQTQMELLRKERYGREFSLIMFDIDYFKHINDKYGHHTGDLVLKEIANVCNIILREIDIVGRMGGEEFAILLPETSILEAQKIADRLRIAITQAKVLSSLNEEVRFAASFGVTLTNTEDININELLNQADTALYQAKNSGRNRVVIYES</sequence>
<dbReference type="EMBL" id="MUXE01000003">
    <property type="protein sequence ID" value="PUE65785.1"/>
    <property type="molecule type" value="Genomic_DNA"/>
</dbReference>
<dbReference type="PANTHER" id="PTHR45138">
    <property type="entry name" value="REGULATORY COMPONENTS OF SENSORY TRANSDUCTION SYSTEM"/>
    <property type="match status" value="1"/>
</dbReference>
<reference evidence="5 6" key="1">
    <citation type="submission" date="2017-02" db="EMBL/GenBank/DDBJ databases">
        <title>Arcobacter caeni sp. nov, a new Arcobacter species isolated from reclaimed water.</title>
        <authorList>
            <person name="Figueras M.J."/>
            <person name="Perez-Cataluna A."/>
            <person name="Salas-Masso N."/>
        </authorList>
    </citation>
    <scope>NUCLEOTIDE SEQUENCE [LARGE SCALE GENOMIC DNA]</scope>
    <source>
        <strain evidence="5 6">RW17-10</strain>
    </source>
</reference>
<comment type="catalytic activity">
    <reaction evidence="2">
        <text>2 GTP = 3',3'-c-di-GMP + 2 diphosphate</text>
        <dbReference type="Rhea" id="RHEA:24898"/>
        <dbReference type="ChEBI" id="CHEBI:33019"/>
        <dbReference type="ChEBI" id="CHEBI:37565"/>
        <dbReference type="ChEBI" id="CHEBI:58805"/>
        <dbReference type="EC" id="2.7.7.65"/>
    </reaction>
</comment>
<organism evidence="5 6">
    <name type="scientific">Arcobacter caeni</name>
    <dbReference type="NCBI Taxonomy" id="1912877"/>
    <lineage>
        <taxon>Bacteria</taxon>
        <taxon>Pseudomonadati</taxon>
        <taxon>Campylobacterota</taxon>
        <taxon>Epsilonproteobacteria</taxon>
        <taxon>Campylobacterales</taxon>
        <taxon>Arcobacteraceae</taxon>
        <taxon>Arcobacter</taxon>
    </lineage>
</organism>
<dbReference type="InterPro" id="IPR000160">
    <property type="entry name" value="GGDEF_dom"/>
</dbReference>
<dbReference type="Gene3D" id="3.30.70.270">
    <property type="match status" value="1"/>
</dbReference>
<protein>
    <recommendedName>
        <fullName evidence="1">diguanylate cyclase</fullName>
        <ecNumber evidence="1">2.7.7.65</ecNumber>
    </recommendedName>
</protein>
<dbReference type="Pfam" id="PF00990">
    <property type="entry name" value="GGDEF"/>
    <property type="match status" value="1"/>
</dbReference>
<dbReference type="Proteomes" id="UP000251135">
    <property type="component" value="Unassembled WGS sequence"/>
</dbReference>
<dbReference type="EC" id="2.7.7.65" evidence="1"/>
<dbReference type="InterPro" id="IPR035965">
    <property type="entry name" value="PAS-like_dom_sf"/>
</dbReference>
<dbReference type="InterPro" id="IPR043128">
    <property type="entry name" value="Rev_trsase/Diguanyl_cyclase"/>
</dbReference>
<dbReference type="GO" id="GO:0052621">
    <property type="term" value="F:diguanylate cyclase activity"/>
    <property type="evidence" value="ECO:0007669"/>
    <property type="project" value="UniProtKB-EC"/>
</dbReference>
<evidence type="ECO:0000259" key="3">
    <source>
        <dbReference type="PROSITE" id="PS50112"/>
    </source>
</evidence>
<dbReference type="InterPro" id="IPR050469">
    <property type="entry name" value="Diguanylate_Cyclase"/>
</dbReference>
<accession>A0A363D375</accession>
<feature type="domain" description="GGDEF" evidence="4">
    <location>
        <begin position="518"/>
        <end position="652"/>
    </location>
</feature>
<dbReference type="Gene3D" id="3.30.450.40">
    <property type="match status" value="1"/>
</dbReference>
<dbReference type="SUPFAM" id="SSF55781">
    <property type="entry name" value="GAF domain-like"/>
    <property type="match status" value="1"/>
</dbReference>
<name>A0A363D375_9BACT</name>
<dbReference type="InterPro" id="IPR018771">
    <property type="entry name" value="PocR_dom"/>
</dbReference>
<dbReference type="InterPro" id="IPR029016">
    <property type="entry name" value="GAF-like_dom_sf"/>
</dbReference>
<dbReference type="Pfam" id="PF10114">
    <property type="entry name" value="PocR"/>
    <property type="match status" value="1"/>
</dbReference>
<gene>
    <name evidence="5" type="ORF">B0174_02880</name>
</gene>
<feature type="domain" description="PAS" evidence="3">
    <location>
        <begin position="193"/>
        <end position="235"/>
    </location>
</feature>
<dbReference type="PANTHER" id="PTHR45138:SF9">
    <property type="entry name" value="DIGUANYLATE CYCLASE DGCM-RELATED"/>
    <property type="match status" value="1"/>
</dbReference>